<organism evidence="2 3">
    <name type="scientific">Haloprofundus marisrubri</name>
    <dbReference type="NCBI Taxonomy" id="1514971"/>
    <lineage>
        <taxon>Archaea</taxon>
        <taxon>Methanobacteriati</taxon>
        <taxon>Methanobacteriota</taxon>
        <taxon>Stenosarchaea group</taxon>
        <taxon>Halobacteria</taxon>
        <taxon>Halobacteriales</taxon>
        <taxon>Haloferacaceae</taxon>
        <taxon>Haloprofundus</taxon>
    </lineage>
</organism>
<feature type="transmembrane region" description="Helical" evidence="1">
    <location>
        <begin position="127"/>
        <end position="145"/>
    </location>
</feature>
<keyword evidence="1" id="KW-0472">Membrane</keyword>
<comment type="caution">
    <text evidence="2">The sequence shown here is derived from an EMBL/GenBank/DDBJ whole genome shotgun (WGS) entry which is preliminary data.</text>
</comment>
<dbReference type="InterPro" id="IPR014470">
    <property type="entry name" value="UCP01500"/>
</dbReference>
<evidence type="ECO:0000313" key="3">
    <source>
        <dbReference type="Proteomes" id="UP000054387"/>
    </source>
</evidence>
<dbReference type="PIRSF" id="PIRSF015000">
    <property type="entry name" value="UCP01500"/>
    <property type="match status" value="1"/>
</dbReference>
<feature type="transmembrane region" description="Helical" evidence="1">
    <location>
        <begin position="157"/>
        <end position="180"/>
    </location>
</feature>
<dbReference type="Proteomes" id="UP000054387">
    <property type="component" value="Unassembled WGS sequence"/>
</dbReference>
<name>A0A0W1RDS2_9EURY</name>
<feature type="transmembrane region" description="Helical" evidence="1">
    <location>
        <begin position="21"/>
        <end position="39"/>
    </location>
</feature>
<dbReference type="STRING" id="1514971.AUR64_03280"/>
<reference evidence="2 3" key="1">
    <citation type="submission" date="2015-12" db="EMBL/GenBank/DDBJ databases">
        <title>Haloprofundus marisrubri gen. nov., sp. nov., an extremely halophilic archaeon isolated from the Discovery deep brine-seawater interface in the Red Sea.</title>
        <authorList>
            <person name="Zhang G."/>
            <person name="Stingl U."/>
            <person name="Rashid M."/>
        </authorList>
    </citation>
    <scope>NUCLEOTIDE SEQUENCE [LARGE SCALE GENOMIC DNA]</scope>
    <source>
        <strain evidence="2 3">SB9</strain>
    </source>
</reference>
<gene>
    <name evidence="2" type="ORF">AUR64_03280</name>
</gene>
<accession>A0A0W1RDS2</accession>
<protein>
    <recommendedName>
        <fullName evidence="4">DUF2270 domain-containing protein</fullName>
    </recommendedName>
</protein>
<keyword evidence="3" id="KW-1185">Reference proteome</keyword>
<evidence type="ECO:0000313" key="2">
    <source>
        <dbReference type="EMBL" id="KTG11591.1"/>
    </source>
</evidence>
<evidence type="ECO:0000256" key="1">
    <source>
        <dbReference type="SAM" id="Phobius"/>
    </source>
</evidence>
<keyword evidence="1" id="KW-1133">Transmembrane helix</keyword>
<dbReference type="EMBL" id="LOPU01000003">
    <property type="protein sequence ID" value="KTG11591.1"/>
    <property type="molecule type" value="Genomic_DNA"/>
</dbReference>
<sequence length="205" mass="23757">MAHLYRGEIHRMKLWRERLDRTSNWAVTLIAAILTYAFSGASRPHPVILVGVVMVTVFLVIEARRYRGYDMWRSRVRMLQRNVFAYSLDPSQGIEDPDWRPRLSKDYREPRTKISYEEAIAHRLRRVYLPLFTVLLAAWLFRTVVTPGTQPWPASASIGMMSGMLVTGVVATFYLVLVAITFRPRVWQATGELRRSDVGAWDDIE</sequence>
<dbReference type="AlphaFoldDB" id="A0A0W1RDS2"/>
<keyword evidence="1" id="KW-0812">Transmembrane</keyword>
<evidence type="ECO:0008006" key="4">
    <source>
        <dbReference type="Google" id="ProtNLM"/>
    </source>
</evidence>
<proteinExistence type="predicted"/>
<feature type="transmembrane region" description="Helical" evidence="1">
    <location>
        <begin position="45"/>
        <end position="63"/>
    </location>
</feature>
<dbReference type="Pfam" id="PF10028">
    <property type="entry name" value="DUF2270"/>
    <property type="match status" value="1"/>
</dbReference>